<sequence>MSKVFVVGLPRTGTTSLCIACLELGFKTAHTAYTRKTFQDAEVIADTPVFNDYQRLADVYPNSRFIYLERDITNWLPSISQLLERMAANLLRCDGGFNDTIKRCFLATFSGLTQNTLRDHDFLRDCYIKHQQQAITFFKAKQLPYLLLNVAEDDALDKLKRFLNTEAADLDTMPFTNKAGKVTAWNDISHPLKISSTRNGKVDKDATLY</sequence>
<name>A0A1S1NA33_9GAMM</name>
<gene>
    <name evidence="1" type="ORF">BIW53_04210</name>
</gene>
<dbReference type="RefSeq" id="WP_070990567.1">
    <property type="nucleotide sequence ID" value="NZ_CBCSHD010000001.1"/>
</dbReference>
<evidence type="ECO:0000313" key="2">
    <source>
        <dbReference type="Proteomes" id="UP000180253"/>
    </source>
</evidence>
<organism evidence="1 2">
    <name type="scientific">Pseudoalteromonas byunsanensis</name>
    <dbReference type="NCBI Taxonomy" id="327939"/>
    <lineage>
        <taxon>Bacteria</taxon>
        <taxon>Pseudomonadati</taxon>
        <taxon>Pseudomonadota</taxon>
        <taxon>Gammaproteobacteria</taxon>
        <taxon>Alteromonadales</taxon>
        <taxon>Pseudoalteromonadaceae</taxon>
        <taxon>Pseudoalteromonas</taxon>
    </lineage>
</organism>
<dbReference type="PANTHER" id="PTHR36978">
    <property type="entry name" value="P-LOOP CONTAINING NUCLEOTIDE TRIPHOSPHATE HYDROLASE"/>
    <property type="match status" value="1"/>
</dbReference>
<dbReference type="EMBL" id="MNAN01000026">
    <property type="protein sequence ID" value="OHU96538.1"/>
    <property type="molecule type" value="Genomic_DNA"/>
</dbReference>
<keyword evidence="2" id="KW-1185">Reference proteome</keyword>
<reference evidence="1 2" key="1">
    <citation type="submission" date="2016-10" db="EMBL/GenBank/DDBJ databases">
        <title>Pseudoalteromonas amylolytica sp. nov., isolated from the surface seawater.</title>
        <authorList>
            <person name="Wu Y.-H."/>
            <person name="Cheng H."/>
            <person name="Jin X.-B."/>
            <person name="Wang C.-S."/>
            <person name="Xu X.-W."/>
        </authorList>
    </citation>
    <scope>NUCLEOTIDE SEQUENCE [LARGE SCALE GENOMIC DNA]</scope>
    <source>
        <strain evidence="1 2">JCM 12483</strain>
    </source>
</reference>
<proteinExistence type="predicted"/>
<dbReference type="OrthoDB" id="7855297at2"/>
<keyword evidence="1" id="KW-0808">Transferase</keyword>
<dbReference type="STRING" id="327939.BIW53_04210"/>
<accession>A0A1S1NA33</accession>
<dbReference type="Pfam" id="PF17784">
    <property type="entry name" value="Sulfotransfer_4"/>
    <property type="match status" value="2"/>
</dbReference>
<dbReference type="Proteomes" id="UP000180253">
    <property type="component" value="Unassembled WGS sequence"/>
</dbReference>
<dbReference type="GO" id="GO:0016740">
    <property type="term" value="F:transferase activity"/>
    <property type="evidence" value="ECO:0007669"/>
    <property type="project" value="UniProtKB-KW"/>
</dbReference>
<dbReference type="PANTHER" id="PTHR36978:SF4">
    <property type="entry name" value="P-LOOP CONTAINING NUCLEOSIDE TRIPHOSPHATE HYDROLASE PROTEIN"/>
    <property type="match status" value="1"/>
</dbReference>
<dbReference type="InterPro" id="IPR040632">
    <property type="entry name" value="Sulfotransfer_4"/>
</dbReference>
<dbReference type="Gene3D" id="3.40.50.300">
    <property type="entry name" value="P-loop containing nucleotide triphosphate hydrolases"/>
    <property type="match status" value="1"/>
</dbReference>
<dbReference type="SUPFAM" id="SSF52540">
    <property type="entry name" value="P-loop containing nucleoside triphosphate hydrolases"/>
    <property type="match status" value="1"/>
</dbReference>
<comment type="caution">
    <text evidence="1">The sequence shown here is derived from an EMBL/GenBank/DDBJ whole genome shotgun (WGS) entry which is preliminary data.</text>
</comment>
<dbReference type="InterPro" id="IPR027417">
    <property type="entry name" value="P-loop_NTPase"/>
</dbReference>
<protein>
    <submittedName>
        <fullName evidence="1">Sulfotransferase family protein</fullName>
    </submittedName>
</protein>
<evidence type="ECO:0000313" key="1">
    <source>
        <dbReference type="EMBL" id="OHU96538.1"/>
    </source>
</evidence>
<dbReference type="AlphaFoldDB" id="A0A1S1NA33"/>